<protein>
    <submittedName>
        <fullName evidence="2">Uncharacterized protein</fullName>
    </submittedName>
</protein>
<keyword evidence="3" id="KW-1185">Reference proteome</keyword>
<evidence type="ECO:0000256" key="1">
    <source>
        <dbReference type="SAM" id="MobiDB-lite"/>
    </source>
</evidence>
<gene>
    <name evidence="2" type="ORF">J1605_013632</name>
</gene>
<proteinExistence type="predicted"/>
<name>A0AB34GHW3_ESCRO</name>
<accession>A0AB34GHW3</accession>
<evidence type="ECO:0000313" key="3">
    <source>
        <dbReference type="Proteomes" id="UP001159641"/>
    </source>
</evidence>
<dbReference type="AlphaFoldDB" id="A0AB34GHW3"/>
<sequence>METWIFQAKEEEIAQIYETSRIVRQAVTVLGLKTPPVPMRDSKEPGADSNLPKRPAYDQVKPGNRHARGLAHGDGADTQKWAALEAGIPPDQG</sequence>
<organism evidence="2 3">
    <name type="scientific">Eschrichtius robustus</name>
    <name type="common">California gray whale</name>
    <name type="synonym">Eschrichtius gibbosus</name>
    <dbReference type="NCBI Taxonomy" id="9764"/>
    <lineage>
        <taxon>Eukaryota</taxon>
        <taxon>Metazoa</taxon>
        <taxon>Chordata</taxon>
        <taxon>Craniata</taxon>
        <taxon>Vertebrata</taxon>
        <taxon>Euteleostomi</taxon>
        <taxon>Mammalia</taxon>
        <taxon>Eutheria</taxon>
        <taxon>Laurasiatheria</taxon>
        <taxon>Artiodactyla</taxon>
        <taxon>Whippomorpha</taxon>
        <taxon>Cetacea</taxon>
        <taxon>Mysticeti</taxon>
        <taxon>Eschrichtiidae</taxon>
        <taxon>Eschrichtius</taxon>
    </lineage>
</organism>
<reference evidence="2 3" key="1">
    <citation type="submission" date="2022-11" db="EMBL/GenBank/DDBJ databases">
        <title>Whole genome sequence of Eschrichtius robustus ER-17-0199.</title>
        <authorList>
            <person name="Bruniche-Olsen A."/>
            <person name="Black A.N."/>
            <person name="Fields C.J."/>
            <person name="Walden K."/>
            <person name="Dewoody J.A."/>
        </authorList>
    </citation>
    <scope>NUCLEOTIDE SEQUENCE [LARGE SCALE GENOMIC DNA]</scope>
    <source>
        <strain evidence="2">ER-17-0199</strain>
        <tissue evidence="2">Blubber</tissue>
    </source>
</reference>
<evidence type="ECO:0000313" key="2">
    <source>
        <dbReference type="EMBL" id="KAJ8778445.1"/>
    </source>
</evidence>
<comment type="caution">
    <text evidence="2">The sequence shown here is derived from an EMBL/GenBank/DDBJ whole genome shotgun (WGS) entry which is preliminary data.</text>
</comment>
<feature type="region of interest" description="Disordered" evidence="1">
    <location>
        <begin position="34"/>
        <end position="80"/>
    </location>
</feature>
<dbReference type="EMBL" id="JAIQCJ010002244">
    <property type="protein sequence ID" value="KAJ8778445.1"/>
    <property type="molecule type" value="Genomic_DNA"/>
</dbReference>
<dbReference type="Proteomes" id="UP001159641">
    <property type="component" value="Unassembled WGS sequence"/>
</dbReference>